<dbReference type="PANTHER" id="PTHR13369:SF0">
    <property type="entry name" value="GLUTATHIONE S-TRANSFERASE C-TERMINAL DOMAIN-CONTAINING PROTEIN"/>
    <property type="match status" value="1"/>
</dbReference>
<dbReference type="SUPFAM" id="SSF53335">
    <property type="entry name" value="S-adenosyl-L-methionine-dependent methyltransferases"/>
    <property type="match status" value="1"/>
</dbReference>
<dbReference type="InterPro" id="IPR029063">
    <property type="entry name" value="SAM-dependent_MTases_sf"/>
</dbReference>
<dbReference type="InterPro" id="IPR025714">
    <property type="entry name" value="Methyltranfer_dom"/>
</dbReference>
<name>A0A9W7GM90_9STRA</name>
<comment type="caution">
    <text evidence="3">The sequence shown here is derived from an EMBL/GenBank/DDBJ whole genome shotgun (WGS) entry which is preliminary data.</text>
</comment>
<feature type="compositionally biased region" description="Low complexity" evidence="1">
    <location>
        <begin position="315"/>
        <end position="325"/>
    </location>
</feature>
<reference evidence="4" key="1">
    <citation type="journal article" date="2023" name="Commun. Biol.">
        <title>Genome analysis of Parmales, the sister group of diatoms, reveals the evolutionary specialization of diatoms from phago-mixotrophs to photoautotrophs.</title>
        <authorList>
            <person name="Ban H."/>
            <person name="Sato S."/>
            <person name="Yoshikawa S."/>
            <person name="Yamada K."/>
            <person name="Nakamura Y."/>
            <person name="Ichinomiya M."/>
            <person name="Sato N."/>
            <person name="Blanc-Mathieu R."/>
            <person name="Endo H."/>
            <person name="Kuwata A."/>
            <person name="Ogata H."/>
        </authorList>
    </citation>
    <scope>NUCLEOTIDE SEQUENCE [LARGE SCALE GENOMIC DNA]</scope>
</reference>
<feature type="region of interest" description="Disordered" evidence="1">
    <location>
        <begin position="220"/>
        <end position="239"/>
    </location>
</feature>
<protein>
    <recommendedName>
        <fullName evidence="2">Methyltransferase domain-containing protein</fullName>
    </recommendedName>
</protein>
<keyword evidence="4" id="KW-1185">Reference proteome</keyword>
<feature type="compositionally biased region" description="Polar residues" evidence="1">
    <location>
        <begin position="1"/>
        <end position="12"/>
    </location>
</feature>
<evidence type="ECO:0000313" key="4">
    <source>
        <dbReference type="Proteomes" id="UP001165065"/>
    </source>
</evidence>
<feature type="region of interest" description="Disordered" evidence="1">
    <location>
        <begin position="302"/>
        <end position="335"/>
    </location>
</feature>
<dbReference type="PANTHER" id="PTHR13369">
    <property type="match status" value="1"/>
</dbReference>
<feature type="domain" description="Methyltransferase" evidence="2">
    <location>
        <begin position="80"/>
        <end position="209"/>
    </location>
</feature>
<organism evidence="3 4">
    <name type="scientific">Triparma columacea</name>
    <dbReference type="NCBI Taxonomy" id="722753"/>
    <lineage>
        <taxon>Eukaryota</taxon>
        <taxon>Sar</taxon>
        <taxon>Stramenopiles</taxon>
        <taxon>Ochrophyta</taxon>
        <taxon>Bolidophyceae</taxon>
        <taxon>Parmales</taxon>
        <taxon>Triparmaceae</taxon>
        <taxon>Triparma</taxon>
    </lineage>
</organism>
<accession>A0A9W7GM90</accession>
<dbReference type="Pfam" id="PF13679">
    <property type="entry name" value="Methyltransf_32"/>
    <property type="match status" value="1"/>
</dbReference>
<dbReference type="GO" id="GO:0005737">
    <property type="term" value="C:cytoplasm"/>
    <property type="evidence" value="ECO:0007669"/>
    <property type="project" value="TreeGrafter"/>
</dbReference>
<dbReference type="OrthoDB" id="206598at2759"/>
<evidence type="ECO:0000256" key="1">
    <source>
        <dbReference type="SAM" id="MobiDB-lite"/>
    </source>
</evidence>
<evidence type="ECO:0000259" key="2">
    <source>
        <dbReference type="Pfam" id="PF13679"/>
    </source>
</evidence>
<sequence>MSQGWKDSQNAQFGRRRAPPSSNPPPLWQRTLEVVRSSLPSISVPSSPPFPVSLEWDKIAKHPSADPEAGGLHKRRAMNKRVQVANVLAAVKDILSHFPSPSPPHLVEFCASSGYVALPFKVLNPSAHVTILDPKASSINIGFSRIEGLSLPGMQSGVRAVLGTTETFKEVFDIGVALHACGEATDAVLDACIEKRAAFVLCPCCVGRISRYALGYAEGRAPPQSPNPPPPCHEWTKGDTTRTDLVRNVESAWKSSLASMRDSRYDGRPRPRSQKLTQLLEPHHHGAARNFSSLAKASDAGEWSHEEFEARENSACDGNGDNADVNADDNADSKNKKDCKRIVDFDRLNFAEEKGYVCNSFTMMPSSCSPKNEVLFGYPSEWDN</sequence>
<evidence type="ECO:0000313" key="3">
    <source>
        <dbReference type="EMBL" id="GMI47479.1"/>
    </source>
</evidence>
<gene>
    <name evidence="3" type="ORF">TrCOL_g9653</name>
</gene>
<dbReference type="EMBL" id="BRYA01000346">
    <property type="protein sequence ID" value="GMI47479.1"/>
    <property type="molecule type" value="Genomic_DNA"/>
</dbReference>
<dbReference type="Proteomes" id="UP001165065">
    <property type="component" value="Unassembled WGS sequence"/>
</dbReference>
<feature type="region of interest" description="Disordered" evidence="1">
    <location>
        <begin position="1"/>
        <end position="28"/>
    </location>
</feature>
<proteinExistence type="predicted"/>
<dbReference type="AlphaFoldDB" id="A0A9W7GM90"/>
<feature type="compositionally biased region" description="Basic and acidic residues" evidence="1">
    <location>
        <begin position="302"/>
        <end position="314"/>
    </location>
</feature>
<feature type="compositionally biased region" description="Pro residues" evidence="1">
    <location>
        <begin position="223"/>
        <end position="232"/>
    </location>
</feature>